<keyword evidence="4" id="KW-1185">Reference proteome</keyword>
<dbReference type="AlphaFoldDB" id="A0AA35J904"/>
<dbReference type="RefSeq" id="XP_056085535.1">
    <property type="nucleotide sequence ID" value="XM_056231747.1"/>
</dbReference>
<dbReference type="Gene3D" id="3.30.1490.40">
    <property type="match status" value="1"/>
</dbReference>
<feature type="compositionally biased region" description="Basic and acidic residues" evidence="1">
    <location>
        <begin position="358"/>
        <end position="393"/>
    </location>
</feature>
<evidence type="ECO:0000256" key="1">
    <source>
        <dbReference type="SAM" id="MobiDB-lite"/>
    </source>
</evidence>
<dbReference type="PANTHER" id="PTHR14445">
    <property type="entry name" value="GRB10 INTERACTING GYF PROTEIN"/>
    <property type="match status" value="1"/>
</dbReference>
<organism evidence="3 4">
    <name type="scientific">Saccharomyces kudriavzevii (strain ATCC MYA-4449 / AS 2.2408 / CBS 8840 / NBRC 1802 / NCYC 2889)</name>
    <name type="common">Yeast</name>
    <dbReference type="NCBI Taxonomy" id="226230"/>
    <lineage>
        <taxon>Eukaryota</taxon>
        <taxon>Fungi</taxon>
        <taxon>Dikarya</taxon>
        <taxon>Ascomycota</taxon>
        <taxon>Saccharomycotina</taxon>
        <taxon>Saccharomycetes</taxon>
        <taxon>Saccharomycetales</taxon>
        <taxon>Saccharomycetaceae</taxon>
        <taxon>Saccharomyces</taxon>
    </lineage>
</organism>
<accession>A0AA35J904</accession>
<feature type="compositionally biased region" description="Polar residues" evidence="1">
    <location>
        <begin position="552"/>
        <end position="562"/>
    </location>
</feature>
<name>A0AA35J904_SACK1</name>
<feature type="region of interest" description="Disordered" evidence="1">
    <location>
        <begin position="549"/>
        <end position="568"/>
    </location>
</feature>
<feature type="compositionally biased region" description="Low complexity" evidence="1">
    <location>
        <begin position="641"/>
        <end position="673"/>
    </location>
</feature>
<dbReference type="PROSITE" id="PS50829">
    <property type="entry name" value="GYF"/>
    <property type="match status" value="1"/>
</dbReference>
<dbReference type="SUPFAM" id="SSF55277">
    <property type="entry name" value="GYF domain"/>
    <property type="match status" value="1"/>
</dbReference>
<feature type="domain" description="GYF" evidence="2">
    <location>
        <begin position="149"/>
        <end position="205"/>
    </location>
</feature>
<dbReference type="SMART" id="SM00444">
    <property type="entry name" value="GYF"/>
    <property type="match status" value="1"/>
</dbReference>
<dbReference type="CDD" id="cd00072">
    <property type="entry name" value="GYF"/>
    <property type="match status" value="1"/>
</dbReference>
<dbReference type="InterPro" id="IPR051640">
    <property type="entry name" value="GRB10-interact_GYF"/>
</dbReference>
<dbReference type="Pfam" id="PF02213">
    <property type="entry name" value="GYF"/>
    <property type="match status" value="1"/>
</dbReference>
<feature type="region of interest" description="Disordered" evidence="1">
    <location>
        <begin position="421"/>
        <end position="468"/>
    </location>
</feature>
<dbReference type="GO" id="GO:0005829">
    <property type="term" value="C:cytosol"/>
    <property type="evidence" value="ECO:0007669"/>
    <property type="project" value="TreeGrafter"/>
</dbReference>
<feature type="compositionally biased region" description="Polar residues" evidence="1">
    <location>
        <begin position="584"/>
        <end position="593"/>
    </location>
</feature>
<evidence type="ECO:0000313" key="3">
    <source>
        <dbReference type="EMBL" id="CAI4053250.1"/>
    </source>
</evidence>
<feature type="compositionally biased region" description="Basic and acidic residues" evidence="1">
    <location>
        <begin position="449"/>
        <end position="468"/>
    </location>
</feature>
<feature type="compositionally biased region" description="Basic and acidic residues" evidence="1">
    <location>
        <begin position="602"/>
        <end position="624"/>
    </location>
</feature>
<dbReference type="Proteomes" id="UP001162087">
    <property type="component" value="Chromosome 16"/>
</dbReference>
<evidence type="ECO:0000313" key="4">
    <source>
        <dbReference type="Proteomes" id="UP001162087"/>
    </source>
</evidence>
<feature type="compositionally biased region" description="Low complexity" evidence="1">
    <location>
        <begin position="692"/>
        <end position="709"/>
    </location>
</feature>
<gene>
    <name evidence="3" type="primary">SKDI16G1700</name>
    <name evidence="3" type="ORF">SKDI_16G1700</name>
</gene>
<protein>
    <recommendedName>
        <fullName evidence="2">GYF domain-containing protein</fullName>
    </recommendedName>
</protein>
<sequence>MNPINSLAFDLHSVKLADPNSDTTVLSTSNTPTMNNTAPLQRTVSLVDSIGIQRASSPFVPADNNVIDGAATVSINAYGPEITGSNLQIPINQEGSNAFNAASNLHMSANSPSIINSQSKVLPNMSSCLFHPTGLAPNVNNQPPPPGIESQWKYIDSNGNVQGPFGTNNMSQWYQGGYFTPTLQICRLATSVEPFGVNDRFVTLGELTTLVNNYQDPFATFDFIVITALNDALPIVSNVSKDQKVETRNLKPAANVHSDDFTYEEILGLKYEDGSYYRETQVWVPVNGRHIMKVEHIPENFKKPAPATELATRLEQKAVQGEENFQDKREAPPEACKTLPNKTSGEEHIVNTSTEENQEVRHAEEKNIPSDQIQPKDEEPDVKDRMSDIKEPESYDATQISFEEQKRFAKSELMAQKLLEEQRRQEEEKKSREEQRKLKKEKKLRQKQKKEEDKLMKKKKEEGKLEKEKHKELLNSILDGQMVASPTESPVTFSSTNLAPWANKQSDNVIYNQIPSALEDLKKNNSFKKEKKPSRTQLDREEALKLQKEILGSTQTQPTARTGSVWGIKPHQPVKLDIKEELMKSSNNRNDQPAISKLKMAKNGDTKSDSTFIEEQKKLWEQVQKKSKKSNRINSLDDFVSGTPSPSSSASNFSKGSNAWTTVSSKNTTNTTVAPVSLNQSRSFVSPDRLRSSGATTTMTKTKAGGKSKQIGSSTSIPTLKARQVKASRVPAYPGNASVSKRQEFLKWCRSQLKLNSSAQPDNVLEMLLSLPPGSESKEIIADTIYSYSSTMDGRRFAADFINKRLKCEEQISDPLSWSEVLTMPEGSSEDWEFQIVGKKKGKRF</sequence>
<proteinExistence type="predicted"/>
<reference evidence="3" key="1">
    <citation type="submission" date="2022-10" db="EMBL/GenBank/DDBJ databases">
        <authorList>
            <person name="Byrne P K."/>
        </authorList>
    </citation>
    <scope>NUCLEOTIDE SEQUENCE</scope>
    <source>
        <strain evidence="3">IFO1802</strain>
    </source>
</reference>
<dbReference type="InterPro" id="IPR003169">
    <property type="entry name" value="GYF"/>
</dbReference>
<dbReference type="GeneID" id="80927578"/>
<feature type="region of interest" description="Disordered" evidence="1">
    <location>
        <begin position="580"/>
        <end position="714"/>
    </location>
</feature>
<feature type="region of interest" description="Disordered" evidence="1">
    <location>
        <begin position="320"/>
        <end position="408"/>
    </location>
</feature>
<feature type="compositionally biased region" description="Basic residues" evidence="1">
    <location>
        <begin position="437"/>
        <end position="448"/>
    </location>
</feature>
<dbReference type="InterPro" id="IPR035445">
    <property type="entry name" value="GYF-like_dom_sf"/>
</dbReference>
<feature type="compositionally biased region" description="Basic and acidic residues" evidence="1">
    <location>
        <begin position="421"/>
        <end position="436"/>
    </location>
</feature>
<dbReference type="EMBL" id="OX365911">
    <property type="protein sequence ID" value="CAI4053250.1"/>
    <property type="molecule type" value="Genomic_DNA"/>
</dbReference>
<dbReference type="PANTHER" id="PTHR14445:SF36">
    <property type="entry name" value="FI03272P-RELATED"/>
    <property type="match status" value="1"/>
</dbReference>
<evidence type="ECO:0000259" key="2">
    <source>
        <dbReference type="PROSITE" id="PS50829"/>
    </source>
</evidence>